<feature type="compositionally biased region" description="Basic and acidic residues" evidence="2">
    <location>
        <begin position="359"/>
        <end position="376"/>
    </location>
</feature>
<feature type="compositionally biased region" description="Low complexity" evidence="2">
    <location>
        <begin position="87"/>
        <end position="120"/>
    </location>
</feature>
<dbReference type="GO" id="GO:0005737">
    <property type="term" value="C:cytoplasm"/>
    <property type="evidence" value="ECO:0007669"/>
    <property type="project" value="InterPro"/>
</dbReference>
<dbReference type="InterPro" id="IPR036249">
    <property type="entry name" value="Thioredoxin-like_sf"/>
</dbReference>
<dbReference type="EMBL" id="WNWS01000093">
    <property type="protein sequence ID" value="KAE9981170.1"/>
    <property type="molecule type" value="Genomic_DNA"/>
</dbReference>
<sequence length="639" mass="73425">MDHNRTTLPPTSYHSGYSDPLVPLLQQHHALPAQYGPGPTYHALNAHQPLQPGVQYSQQHYIPQRQQLQTHIPPNFAVHPSQARQVQLAHHPSPPHLLQQQQNQHHQHAQHPPVQHHQQQQQFVSVHNPGIAIQHQQPIAPAQVDRSKPQLQLEVNAQPEQSQYEHKPNAHLEGLKLVADPPELELWRQKLFDVDDMTVVSEDEYDAQELSLSVADRTHLSSFQIYFPHVDNVYSHRSTQKYKKKPFISQYWNCRLKGRPAGTAKSDDPNKKKRKRVARERDLCDVKIKITEYLPGATRDEIQNHLSQQPRREAIGLEQLVAMVDSSPAVFWNTGPAGYGQITRRFYTLQRVNGTGPSGREEGGGPHRHGIEDSDKIKKNSVERWMARSGKEVPKRKAPVVLEKKSYHTKATGAALATVKKHSKEHSLKLYGGCFCPFVQRVWISLEAKKLNYQYIELDPYKKPDWYLKLNPRGLIPTLQHDDWCCGESTVLMEYLEDLNMGQPLFPSDPRQKAHCRLWTDHINRHIIPAFYHYIQAQTPDLQTEKAQEFKAQINKLVEAADQEGPFFLGPSLGFVDVQFAPWVIRLNKVLKPYRGWPDPEPGSRFGKWVKAIEDDECVRATTSTDELYLDSYERYADI</sequence>
<dbReference type="PANTHER" id="PTHR43968">
    <property type="match status" value="1"/>
</dbReference>
<dbReference type="SUPFAM" id="SSF52833">
    <property type="entry name" value="Thioredoxin-like"/>
    <property type="match status" value="1"/>
</dbReference>
<dbReference type="SFLD" id="SFLDG00358">
    <property type="entry name" value="Main_(cytGST)"/>
    <property type="match status" value="1"/>
</dbReference>
<feature type="region of interest" description="Disordered" evidence="2">
    <location>
        <begin position="80"/>
        <end position="120"/>
    </location>
</feature>
<protein>
    <recommendedName>
        <fullName evidence="7">Glutathione transferase</fullName>
    </recommendedName>
</protein>
<evidence type="ECO:0000256" key="1">
    <source>
        <dbReference type="ARBA" id="ARBA00023002"/>
    </source>
</evidence>
<dbReference type="PRINTS" id="PR01625">
    <property type="entry name" value="GSTRNSFRASEO"/>
</dbReference>
<dbReference type="Proteomes" id="UP000447873">
    <property type="component" value="Unassembled WGS sequence"/>
</dbReference>
<gene>
    <name evidence="5" type="ORF">EG328_011846</name>
</gene>
<feature type="domain" description="GST C-terminal" evidence="4">
    <location>
        <begin position="509"/>
        <end position="639"/>
    </location>
</feature>
<reference evidence="5 6" key="1">
    <citation type="submission" date="2018-12" db="EMBL/GenBank/DDBJ databases">
        <title>Venturia inaequalis Genome Resource.</title>
        <authorList>
            <person name="Lichtner F.J."/>
        </authorList>
    </citation>
    <scope>NUCLEOTIDE SEQUENCE [LARGE SCALE GENOMIC DNA]</scope>
    <source>
        <strain evidence="5 6">120213</strain>
    </source>
</reference>
<dbReference type="AlphaFoldDB" id="A0A8H3V365"/>
<dbReference type="InterPro" id="IPR004045">
    <property type="entry name" value="Glutathione_S-Trfase_N"/>
</dbReference>
<dbReference type="SFLD" id="SFLDS00019">
    <property type="entry name" value="Glutathione_Transferase_(cytos"/>
    <property type="match status" value="1"/>
</dbReference>
<evidence type="ECO:0000259" key="3">
    <source>
        <dbReference type="PROSITE" id="PS50404"/>
    </source>
</evidence>
<comment type="caution">
    <text evidence="5">The sequence shown here is derived from an EMBL/GenBank/DDBJ whole genome shotgun (WGS) entry which is preliminary data.</text>
</comment>
<dbReference type="Pfam" id="PF13417">
    <property type="entry name" value="GST_N_3"/>
    <property type="match status" value="1"/>
</dbReference>
<dbReference type="SUPFAM" id="SSF47616">
    <property type="entry name" value="GST C-terminal domain-like"/>
    <property type="match status" value="1"/>
</dbReference>
<dbReference type="GO" id="GO:0004364">
    <property type="term" value="F:glutathione transferase activity"/>
    <property type="evidence" value="ECO:0007669"/>
    <property type="project" value="InterPro"/>
</dbReference>
<dbReference type="InterPro" id="IPR036282">
    <property type="entry name" value="Glutathione-S-Trfase_C_sf"/>
</dbReference>
<feature type="compositionally biased region" description="Polar residues" evidence="2">
    <location>
        <begin position="1"/>
        <end position="15"/>
    </location>
</feature>
<evidence type="ECO:0000313" key="5">
    <source>
        <dbReference type="EMBL" id="KAE9981170.1"/>
    </source>
</evidence>
<dbReference type="Pfam" id="PF13410">
    <property type="entry name" value="GST_C_2"/>
    <property type="match status" value="1"/>
</dbReference>
<dbReference type="InterPro" id="IPR040079">
    <property type="entry name" value="Glutathione_S-Trfase"/>
</dbReference>
<dbReference type="CDD" id="cd00570">
    <property type="entry name" value="GST_N_family"/>
    <property type="match status" value="1"/>
</dbReference>
<organism evidence="5 6">
    <name type="scientific">Venturia inaequalis</name>
    <name type="common">Apple scab fungus</name>
    <dbReference type="NCBI Taxonomy" id="5025"/>
    <lineage>
        <taxon>Eukaryota</taxon>
        <taxon>Fungi</taxon>
        <taxon>Dikarya</taxon>
        <taxon>Ascomycota</taxon>
        <taxon>Pezizomycotina</taxon>
        <taxon>Dothideomycetes</taxon>
        <taxon>Pleosporomycetidae</taxon>
        <taxon>Venturiales</taxon>
        <taxon>Venturiaceae</taxon>
        <taxon>Venturia</taxon>
    </lineage>
</organism>
<name>A0A8H3V365_VENIN</name>
<feature type="region of interest" description="Disordered" evidence="2">
    <location>
        <begin position="259"/>
        <end position="278"/>
    </location>
</feature>
<dbReference type="CDD" id="cd00299">
    <property type="entry name" value="GST_C_family"/>
    <property type="match status" value="1"/>
</dbReference>
<dbReference type="InterPro" id="IPR005442">
    <property type="entry name" value="GST_omega"/>
</dbReference>
<evidence type="ECO:0000256" key="2">
    <source>
        <dbReference type="SAM" id="MobiDB-lite"/>
    </source>
</evidence>
<dbReference type="GO" id="GO:0045174">
    <property type="term" value="F:glutathione dehydrogenase (ascorbate) activity"/>
    <property type="evidence" value="ECO:0007669"/>
    <property type="project" value="UniProtKB-ARBA"/>
</dbReference>
<dbReference type="Gene3D" id="1.20.1050.10">
    <property type="match status" value="1"/>
</dbReference>
<dbReference type="InterPro" id="IPR010987">
    <property type="entry name" value="Glutathione-S-Trfase_C-like"/>
</dbReference>
<evidence type="ECO:0000259" key="4">
    <source>
        <dbReference type="PROSITE" id="PS50405"/>
    </source>
</evidence>
<dbReference type="InterPro" id="IPR050983">
    <property type="entry name" value="GST_Omega/HSP26"/>
</dbReference>
<evidence type="ECO:0008006" key="7">
    <source>
        <dbReference type="Google" id="ProtNLM"/>
    </source>
</evidence>
<feature type="domain" description="GST N-terminal" evidence="3">
    <location>
        <begin position="426"/>
        <end position="504"/>
    </location>
</feature>
<dbReference type="PROSITE" id="PS50405">
    <property type="entry name" value="GST_CTER"/>
    <property type="match status" value="1"/>
</dbReference>
<dbReference type="Gene3D" id="3.40.30.10">
    <property type="entry name" value="Glutaredoxin"/>
    <property type="match status" value="1"/>
</dbReference>
<keyword evidence="1" id="KW-0560">Oxidoreductase</keyword>
<dbReference type="PROSITE" id="PS50404">
    <property type="entry name" value="GST_NTER"/>
    <property type="match status" value="1"/>
</dbReference>
<accession>A0A8H3V365</accession>
<feature type="region of interest" description="Disordered" evidence="2">
    <location>
        <begin position="1"/>
        <end position="20"/>
    </location>
</feature>
<proteinExistence type="predicted"/>
<feature type="region of interest" description="Disordered" evidence="2">
    <location>
        <begin position="352"/>
        <end position="376"/>
    </location>
</feature>
<dbReference type="PANTHER" id="PTHR43968:SF6">
    <property type="entry name" value="GLUTATHIONE S-TRANSFERASE OMEGA"/>
    <property type="match status" value="1"/>
</dbReference>
<evidence type="ECO:0000313" key="6">
    <source>
        <dbReference type="Proteomes" id="UP000447873"/>
    </source>
</evidence>